<organism evidence="1 2">
    <name type="scientific">Edaphochlamys debaryana</name>
    <dbReference type="NCBI Taxonomy" id="47281"/>
    <lineage>
        <taxon>Eukaryota</taxon>
        <taxon>Viridiplantae</taxon>
        <taxon>Chlorophyta</taxon>
        <taxon>core chlorophytes</taxon>
        <taxon>Chlorophyceae</taxon>
        <taxon>CS clade</taxon>
        <taxon>Chlamydomonadales</taxon>
        <taxon>Chlamydomonadales incertae sedis</taxon>
        <taxon>Edaphochlamys</taxon>
    </lineage>
</organism>
<dbReference type="Proteomes" id="UP000612055">
    <property type="component" value="Unassembled WGS sequence"/>
</dbReference>
<keyword evidence="2" id="KW-1185">Reference proteome</keyword>
<evidence type="ECO:0000313" key="1">
    <source>
        <dbReference type="EMBL" id="KAG2491016.1"/>
    </source>
</evidence>
<reference evidence="1" key="1">
    <citation type="journal article" date="2020" name="bioRxiv">
        <title>Comparative genomics of Chlamydomonas.</title>
        <authorList>
            <person name="Craig R.J."/>
            <person name="Hasan A.R."/>
            <person name="Ness R.W."/>
            <person name="Keightley P.D."/>
        </authorList>
    </citation>
    <scope>NUCLEOTIDE SEQUENCE</scope>
    <source>
        <strain evidence="1">CCAP 11/70</strain>
    </source>
</reference>
<accession>A0A835XZ01</accession>
<dbReference type="AlphaFoldDB" id="A0A835XZ01"/>
<name>A0A835XZ01_9CHLO</name>
<gene>
    <name evidence="1" type="ORF">HYH03_010688</name>
</gene>
<dbReference type="EMBL" id="JAEHOE010000057">
    <property type="protein sequence ID" value="KAG2491016.1"/>
    <property type="molecule type" value="Genomic_DNA"/>
</dbReference>
<proteinExistence type="predicted"/>
<comment type="caution">
    <text evidence="1">The sequence shown here is derived from an EMBL/GenBank/DDBJ whole genome shotgun (WGS) entry which is preliminary data.</text>
</comment>
<sequence length="225" mass="23971">MVERLASYPPLDPALPRLFPGPSHLLLLRGPAAGALCGLELEGLAEWAGRVERRAAEAIRAKLAKRYRAVLARRRKGQGWELQGPAVRGAQNGGAGGPLAEWEWADPYFACSVPLIDGVQALPAASALLLQCCWSLDSQPMMEAVQRAAQAEAVEVEGGVGGCGAAGEGAEQVRLTALQLLPDAWNAAAAAGVGLWERLEWAVRVRDVLAELPPRVQLRPFPYAD</sequence>
<evidence type="ECO:0000313" key="2">
    <source>
        <dbReference type="Proteomes" id="UP000612055"/>
    </source>
</evidence>
<protein>
    <submittedName>
        <fullName evidence="1">Uncharacterized protein</fullName>
    </submittedName>
</protein>